<evidence type="ECO:0000313" key="1">
    <source>
        <dbReference type="EMBL" id="UMM30690.1"/>
    </source>
</evidence>
<proteinExistence type="predicted"/>
<sequence length="95" mass="10952">MDFEVLVFDFSTICEIRKNLLLFWLYNASKMHLSNNSAKRAHTLTQKQHSPRTGVTKKEVYVNGVDLERWKNGATKNHTSKYDLINSGKAHQPGF</sequence>
<accession>A0AAE9EX53</accession>
<gene>
    <name evidence="1" type="ORF">L5515_012466</name>
</gene>
<protein>
    <submittedName>
        <fullName evidence="1">Uncharacterized protein</fullName>
    </submittedName>
</protein>
<dbReference type="Proteomes" id="UP000829354">
    <property type="component" value="Chromosome IV"/>
</dbReference>
<name>A0AAE9EX53_CAEBR</name>
<reference evidence="1 2" key="1">
    <citation type="submission" date="2022-04" db="EMBL/GenBank/DDBJ databases">
        <title>Chromosome-level reference genomes for two strains of Caenorhabditis briggsae: an improved platform for comparative genomics.</title>
        <authorList>
            <person name="Stevens L."/>
            <person name="Andersen E."/>
        </authorList>
    </citation>
    <scope>NUCLEOTIDE SEQUENCE [LARGE SCALE GENOMIC DNA]</scope>
    <source>
        <strain evidence="1">VX34</strain>
        <tissue evidence="1">Whole-organism</tissue>
    </source>
</reference>
<evidence type="ECO:0000313" key="2">
    <source>
        <dbReference type="Proteomes" id="UP000829354"/>
    </source>
</evidence>
<dbReference type="EMBL" id="CP092623">
    <property type="protein sequence ID" value="UMM30690.1"/>
    <property type="molecule type" value="Genomic_DNA"/>
</dbReference>
<dbReference type="AlphaFoldDB" id="A0AAE9EX53"/>
<organism evidence="1 2">
    <name type="scientific">Caenorhabditis briggsae</name>
    <dbReference type="NCBI Taxonomy" id="6238"/>
    <lineage>
        <taxon>Eukaryota</taxon>
        <taxon>Metazoa</taxon>
        <taxon>Ecdysozoa</taxon>
        <taxon>Nematoda</taxon>
        <taxon>Chromadorea</taxon>
        <taxon>Rhabditida</taxon>
        <taxon>Rhabditina</taxon>
        <taxon>Rhabditomorpha</taxon>
        <taxon>Rhabditoidea</taxon>
        <taxon>Rhabditidae</taxon>
        <taxon>Peloderinae</taxon>
        <taxon>Caenorhabditis</taxon>
    </lineage>
</organism>
<keyword evidence="2" id="KW-1185">Reference proteome</keyword>